<evidence type="ECO:0000256" key="5">
    <source>
        <dbReference type="ARBA" id="ARBA00022475"/>
    </source>
</evidence>
<feature type="domain" description="Polysaccharide chain length determinant N-terminal" evidence="17">
    <location>
        <begin position="24"/>
        <end position="115"/>
    </location>
</feature>
<evidence type="ECO:0000256" key="11">
    <source>
        <dbReference type="ARBA" id="ARBA00022840"/>
    </source>
</evidence>
<dbReference type="Pfam" id="PF13614">
    <property type="entry name" value="AAA_31"/>
    <property type="match status" value="1"/>
</dbReference>
<keyword evidence="13 16" id="KW-0472">Membrane</keyword>
<dbReference type="Pfam" id="PF02706">
    <property type="entry name" value="Wzz"/>
    <property type="match status" value="1"/>
</dbReference>
<dbReference type="AlphaFoldDB" id="A0A6N6MFF8"/>
<reference evidence="20 21" key="1">
    <citation type="submission" date="2019-09" db="EMBL/GenBank/DDBJ databases">
        <title>YIM 132548 draft genome.</title>
        <authorList>
            <person name="Jiang L."/>
        </authorList>
    </citation>
    <scope>NUCLEOTIDE SEQUENCE [LARGE SCALE GENOMIC DNA]</scope>
    <source>
        <strain evidence="20 21">YIM 132548</strain>
    </source>
</reference>
<evidence type="ECO:0000259" key="18">
    <source>
        <dbReference type="Pfam" id="PF13614"/>
    </source>
</evidence>
<keyword evidence="11" id="KW-0067">ATP-binding</keyword>
<organism evidence="20 21">
    <name type="scientific">Methylobacterium planeticum</name>
    <dbReference type="NCBI Taxonomy" id="2615211"/>
    <lineage>
        <taxon>Bacteria</taxon>
        <taxon>Pseudomonadati</taxon>
        <taxon>Pseudomonadota</taxon>
        <taxon>Alphaproteobacteria</taxon>
        <taxon>Hyphomicrobiales</taxon>
        <taxon>Methylobacteriaceae</taxon>
        <taxon>Methylobacterium</taxon>
    </lineage>
</organism>
<evidence type="ECO:0000256" key="15">
    <source>
        <dbReference type="ARBA" id="ARBA00051245"/>
    </source>
</evidence>
<evidence type="ECO:0000256" key="10">
    <source>
        <dbReference type="ARBA" id="ARBA00022777"/>
    </source>
</evidence>
<name>A0A6N6MFF8_9HYPH</name>
<evidence type="ECO:0000256" key="4">
    <source>
        <dbReference type="ARBA" id="ARBA00011903"/>
    </source>
</evidence>
<dbReference type="GO" id="GO:0005886">
    <property type="term" value="C:plasma membrane"/>
    <property type="evidence" value="ECO:0007669"/>
    <property type="project" value="UniProtKB-SubCell"/>
</dbReference>
<evidence type="ECO:0000256" key="14">
    <source>
        <dbReference type="ARBA" id="ARBA00023137"/>
    </source>
</evidence>
<dbReference type="InterPro" id="IPR027417">
    <property type="entry name" value="P-loop_NTPase"/>
</dbReference>
<evidence type="ECO:0000256" key="1">
    <source>
        <dbReference type="ARBA" id="ARBA00004429"/>
    </source>
</evidence>
<evidence type="ECO:0000259" key="17">
    <source>
        <dbReference type="Pfam" id="PF02706"/>
    </source>
</evidence>
<dbReference type="InterPro" id="IPR005702">
    <property type="entry name" value="Wzc-like_C"/>
</dbReference>
<dbReference type="CDD" id="cd05387">
    <property type="entry name" value="BY-kinase"/>
    <property type="match status" value="1"/>
</dbReference>
<dbReference type="PANTHER" id="PTHR32309:SF13">
    <property type="entry name" value="FERRIC ENTEROBACTIN TRANSPORT PROTEIN FEPE"/>
    <property type="match status" value="1"/>
</dbReference>
<dbReference type="PANTHER" id="PTHR32309">
    <property type="entry name" value="TYROSINE-PROTEIN KINASE"/>
    <property type="match status" value="1"/>
</dbReference>
<evidence type="ECO:0000313" key="21">
    <source>
        <dbReference type="Proteomes" id="UP000441523"/>
    </source>
</evidence>
<dbReference type="SUPFAM" id="SSF52540">
    <property type="entry name" value="P-loop containing nucleoside triphosphate hydrolases"/>
    <property type="match status" value="1"/>
</dbReference>
<keyword evidence="21" id="KW-1185">Reference proteome</keyword>
<evidence type="ECO:0000256" key="8">
    <source>
        <dbReference type="ARBA" id="ARBA00022692"/>
    </source>
</evidence>
<accession>A0A6N6MFF8</accession>
<evidence type="ECO:0000313" key="20">
    <source>
        <dbReference type="EMBL" id="KAB1069572.1"/>
    </source>
</evidence>
<keyword evidence="6" id="KW-0997">Cell inner membrane</keyword>
<evidence type="ECO:0000256" key="2">
    <source>
        <dbReference type="ARBA" id="ARBA00007316"/>
    </source>
</evidence>
<dbReference type="RefSeq" id="WP_150966586.1">
    <property type="nucleotide sequence ID" value="NZ_VZZJ01000037.1"/>
</dbReference>
<comment type="caution">
    <text evidence="20">The sequence shown here is derived from an EMBL/GenBank/DDBJ whole genome shotgun (WGS) entry which is preliminary data.</text>
</comment>
<dbReference type="Gene3D" id="3.40.50.300">
    <property type="entry name" value="P-loop containing nucleotide triphosphate hydrolases"/>
    <property type="match status" value="1"/>
</dbReference>
<gene>
    <name evidence="20" type="ORF">F6X51_25010</name>
</gene>
<feature type="transmembrane region" description="Helical" evidence="16">
    <location>
        <begin position="37"/>
        <end position="58"/>
    </location>
</feature>
<dbReference type="Proteomes" id="UP000441523">
    <property type="component" value="Unassembled WGS sequence"/>
</dbReference>
<keyword evidence="12 16" id="KW-1133">Transmembrane helix</keyword>
<proteinExistence type="inferred from homology"/>
<feature type="domain" description="Tyrosine-protein kinase G-rich" evidence="19">
    <location>
        <begin position="404"/>
        <end position="468"/>
    </location>
</feature>
<evidence type="ECO:0000256" key="6">
    <source>
        <dbReference type="ARBA" id="ARBA00022519"/>
    </source>
</evidence>
<sequence length="721" mass="78046">MLDRPSNGSHVAVGYPSEMRAEETVSLRQIHRFVRRYARTIAAAILIALVAGGLYLFFATPVFSAMAEILIDPSESQTVLQGPNHLEGPIDNARVESQIELLKSERISLRVIQELNLLDDPAFGPIGSLNPIALVRSLMRFGSEPQGDEEYRRLRGAVNIFNDGLTVRRKGTSYVIQVYYQSADPELAARIANTTVATYIREQIEAKSATARSGSNWLQERVVELRGQLNGAARAVEEFKARNNIVDAGNRGLLSEQQLSELSSQLILARARTAEARARVARIDEILRAGSPDVAVTESLGNQIITTLRQRYVETAAAEAELTARYGSTHPAAESRRAEMANQRKAIMEELNRIGEAYRSDFEVARTRETTLSSELGKLVGAAAQSKEGQVMLGELDTAALAYRRMYESFLQKFHETVQKESFPVSDSRIITDATRPLVPSQPRTILVLALALLLGSGAGVGTAMVQQTFDRSIRSPSQVRRAFDLDCLGIVPRVARPTHFGRTRSEASIEAVLEAPGSAFSNGLHEIKTSLDMVRALRNIRRVGILSAEPGAGKTILASNLAILYGLSGRRALVIDADLHGAGLSRAAPADLGLLEVLEGAVPVKAAICQPARMPYALLAASGEGCTSEARFHLGSERMRATLDTLQELFDLTLIDLPAFSAAVDARAVSIHLDAVILVVECGVTSVENVQLMLNAIAGSNVAVLGVVLNKADARIADES</sequence>
<keyword evidence="10" id="KW-0418">Kinase</keyword>
<dbReference type="InterPro" id="IPR032807">
    <property type="entry name" value="GNVR"/>
</dbReference>
<comment type="similarity">
    <text evidence="3">Belongs to the etk/wzc family.</text>
</comment>
<dbReference type="InterPro" id="IPR025669">
    <property type="entry name" value="AAA_dom"/>
</dbReference>
<evidence type="ECO:0000259" key="19">
    <source>
        <dbReference type="Pfam" id="PF13807"/>
    </source>
</evidence>
<protein>
    <recommendedName>
        <fullName evidence="4">non-specific protein-tyrosine kinase</fullName>
        <ecNumber evidence="4">2.7.10.2</ecNumber>
    </recommendedName>
</protein>
<feature type="domain" description="AAA" evidence="18">
    <location>
        <begin position="550"/>
        <end position="698"/>
    </location>
</feature>
<evidence type="ECO:0000256" key="13">
    <source>
        <dbReference type="ARBA" id="ARBA00023136"/>
    </source>
</evidence>
<keyword evidence="5" id="KW-1003">Cell membrane</keyword>
<evidence type="ECO:0000256" key="9">
    <source>
        <dbReference type="ARBA" id="ARBA00022741"/>
    </source>
</evidence>
<dbReference type="GO" id="GO:0004713">
    <property type="term" value="F:protein tyrosine kinase activity"/>
    <property type="evidence" value="ECO:0007669"/>
    <property type="project" value="TreeGrafter"/>
</dbReference>
<comment type="catalytic activity">
    <reaction evidence="15">
        <text>L-tyrosyl-[protein] + ATP = O-phospho-L-tyrosyl-[protein] + ADP + H(+)</text>
        <dbReference type="Rhea" id="RHEA:10596"/>
        <dbReference type="Rhea" id="RHEA-COMP:10136"/>
        <dbReference type="Rhea" id="RHEA-COMP:20101"/>
        <dbReference type="ChEBI" id="CHEBI:15378"/>
        <dbReference type="ChEBI" id="CHEBI:30616"/>
        <dbReference type="ChEBI" id="CHEBI:46858"/>
        <dbReference type="ChEBI" id="CHEBI:61978"/>
        <dbReference type="ChEBI" id="CHEBI:456216"/>
        <dbReference type="EC" id="2.7.10.2"/>
    </reaction>
</comment>
<comment type="subcellular location">
    <subcellularLocation>
        <location evidence="1">Cell inner membrane</location>
        <topology evidence="1">Multi-pass membrane protein</topology>
    </subcellularLocation>
</comment>
<keyword evidence="9" id="KW-0547">Nucleotide-binding</keyword>
<dbReference type="Pfam" id="PF13807">
    <property type="entry name" value="GNVR"/>
    <property type="match status" value="1"/>
</dbReference>
<evidence type="ECO:0000256" key="12">
    <source>
        <dbReference type="ARBA" id="ARBA00022989"/>
    </source>
</evidence>
<evidence type="ECO:0000256" key="3">
    <source>
        <dbReference type="ARBA" id="ARBA00008883"/>
    </source>
</evidence>
<keyword evidence="8 16" id="KW-0812">Transmembrane</keyword>
<dbReference type="EMBL" id="VZZJ01000037">
    <property type="protein sequence ID" value="KAB1069572.1"/>
    <property type="molecule type" value="Genomic_DNA"/>
</dbReference>
<evidence type="ECO:0000256" key="16">
    <source>
        <dbReference type="SAM" id="Phobius"/>
    </source>
</evidence>
<dbReference type="InterPro" id="IPR003856">
    <property type="entry name" value="LPS_length_determ_N"/>
</dbReference>
<dbReference type="InterPro" id="IPR050445">
    <property type="entry name" value="Bact_polysacc_biosynth/exp"/>
</dbReference>
<evidence type="ECO:0000256" key="7">
    <source>
        <dbReference type="ARBA" id="ARBA00022679"/>
    </source>
</evidence>
<keyword evidence="7" id="KW-0808">Transferase</keyword>
<dbReference type="EC" id="2.7.10.2" evidence="4"/>
<comment type="similarity">
    <text evidence="2">Belongs to the CpsD/CapB family.</text>
</comment>
<keyword evidence="14" id="KW-0829">Tyrosine-protein kinase</keyword>